<name>A0A4E0R797_FASHE</name>
<protein>
    <submittedName>
        <fullName evidence="1">Uncharacterized protein</fullName>
    </submittedName>
</protein>
<accession>A0A4E0R797</accession>
<organism evidence="1 2">
    <name type="scientific">Fasciola hepatica</name>
    <name type="common">Liver fluke</name>
    <dbReference type="NCBI Taxonomy" id="6192"/>
    <lineage>
        <taxon>Eukaryota</taxon>
        <taxon>Metazoa</taxon>
        <taxon>Spiralia</taxon>
        <taxon>Lophotrochozoa</taxon>
        <taxon>Platyhelminthes</taxon>
        <taxon>Trematoda</taxon>
        <taxon>Digenea</taxon>
        <taxon>Plagiorchiida</taxon>
        <taxon>Echinostomata</taxon>
        <taxon>Echinostomatoidea</taxon>
        <taxon>Fasciolidae</taxon>
        <taxon>Fasciola</taxon>
    </lineage>
</organism>
<reference evidence="1" key="1">
    <citation type="submission" date="2019-03" db="EMBL/GenBank/DDBJ databases">
        <title>Improved annotation for the trematode Fasciola hepatica.</title>
        <authorList>
            <person name="Choi Y.-J."/>
            <person name="Martin J."/>
            <person name="Mitreva M."/>
        </authorList>
    </citation>
    <scope>NUCLEOTIDE SEQUENCE [LARGE SCALE GENOMIC DNA]</scope>
</reference>
<gene>
    <name evidence="1" type="ORF">D915_007342</name>
</gene>
<proteinExistence type="predicted"/>
<dbReference type="Proteomes" id="UP000230066">
    <property type="component" value="Unassembled WGS sequence"/>
</dbReference>
<evidence type="ECO:0000313" key="2">
    <source>
        <dbReference type="Proteomes" id="UP000230066"/>
    </source>
</evidence>
<dbReference type="AlphaFoldDB" id="A0A4E0R797"/>
<keyword evidence="2" id="KW-1185">Reference proteome</keyword>
<dbReference type="EMBL" id="JXXN02003054">
    <property type="protein sequence ID" value="THD22024.1"/>
    <property type="molecule type" value="Genomic_DNA"/>
</dbReference>
<sequence length="460" mass="52297">MGEKHACLEKLFSKRIPSLRNELKMQNTKTQSIWSQSLTYLRELDAQKATGLDESLSPVSDFICDQPIAHLCGLKSRYALAVGDYAHQVLSTPRSYELNHSSTILERSSGSMLECDVSPIEEQSRYVELARLTECKRLTLSLETDVDAEKARLTSQIEWLEERLKDGKLNSKPNSLVNNHSSNPEVLVEVEQLRRHCYRFASELAHLDQAELEQMKIEQLLNRQQTYLQRLDKVVGCAVDENAWNRLFTDLVRLESDSFQKATELLENIERSAESFILISDTLIDRLTTARQTTSERELDQFRRSAVVEKFEQALTKVVRSIPLPTEMQRIRDSGPLTADRIRTLLEQLQTGLTNTESSVRQTSAQIAKLIPHLRKQFNTLETTFQLSESDTSTTHQLTEPHVDCVQSERLMASAIGLCSPDLLQSLSQGASQLESLAREIRTLKLESDRVFAFDGNTIL</sequence>
<evidence type="ECO:0000313" key="1">
    <source>
        <dbReference type="EMBL" id="THD22024.1"/>
    </source>
</evidence>
<comment type="caution">
    <text evidence="1">The sequence shown here is derived from an EMBL/GenBank/DDBJ whole genome shotgun (WGS) entry which is preliminary data.</text>
</comment>